<proteinExistence type="inferred from homology"/>
<dbReference type="CDD" id="cd22597">
    <property type="entry name" value="Kunitz_bikunin_2-like"/>
    <property type="match status" value="1"/>
</dbReference>
<evidence type="ECO:0000256" key="12">
    <source>
        <dbReference type="ARBA" id="ARBA00022530"/>
    </source>
</evidence>
<dbReference type="InterPro" id="IPR002968">
    <property type="entry name" value="A1-microglobln"/>
</dbReference>
<evidence type="ECO:0000256" key="2">
    <source>
        <dbReference type="ARBA" id="ARBA00004240"/>
    </source>
</evidence>
<dbReference type="SUPFAM" id="SSF50814">
    <property type="entry name" value="Lipocalins"/>
    <property type="match status" value="1"/>
</dbReference>
<evidence type="ECO:0000256" key="17">
    <source>
        <dbReference type="ARBA" id="ARBA00022792"/>
    </source>
</evidence>
<evidence type="ECO:0000256" key="15">
    <source>
        <dbReference type="ARBA" id="ARBA00022729"/>
    </source>
</evidence>
<dbReference type="GO" id="GO:0004867">
    <property type="term" value="F:serine-type endopeptidase inhibitor activity"/>
    <property type="evidence" value="ECO:0007669"/>
    <property type="project" value="UniProtKB-KW"/>
</dbReference>
<feature type="region of interest" description="Disordered" evidence="32">
    <location>
        <begin position="1"/>
        <end position="26"/>
    </location>
</feature>
<evidence type="ECO:0000313" key="35">
    <source>
        <dbReference type="Proteomes" id="UP000472268"/>
    </source>
</evidence>
<dbReference type="PANTHER" id="PTHR46676:SF1">
    <property type="entry name" value="PROTEIN AMBP"/>
    <property type="match status" value="1"/>
</dbReference>
<dbReference type="AlphaFoldDB" id="A0A673UDH1"/>
<dbReference type="GO" id="GO:0005576">
    <property type="term" value="C:extracellular region"/>
    <property type="evidence" value="ECO:0007669"/>
    <property type="project" value="UniProtKB-ARBA"/>
</dbReference>
<dbReference type="InterPro" id="IPR029856">
    <property type="entry name" value="AMBP"/>
</dbReference>
<gene>
    <name evidence="34" type="primary">LOC115276753</name>
</gene>
<keyword evidence="9" id="KW-1003">Cell membrane</keyword>
<dbReference type="PRINTS" id="PR01215">
    <property type="entry name" value="A1MCGLOBULIN"/>
</dbReference>
<reference evidence="34" key="3">
    <citation type="submission" date="2025-09" db="UniProtKB">
        <authorList>
            <consortium name="Ensembl"/>
        </authorList>
    </citation>
    <scope>IDENTIFICATION</scope>
</reference>
<evidence type="ECO:0000256" key="31">
    <source>
        <dbReference type="ARBA" id="ARBA00047015"/>
    </source>
</evidence>
<keyword evidence="19" id="KW-0722">Serine protease inhibitor</keyword>
<keyword evidence="23" id="KW-0496">Mitochondrion</keyword>
<feature type="domain" description="BPTI/Kunitz inhibitor" evidence="33">
    <location>
        <begin position="593"/>
        <end position="643"/>
    </location>
</feature>
<keyword evidence="15" id="KW-0732">Signal</keyword>
<comment type="subunit">
    <text evidence="31">Monomer. Homodimer. In plasma, it occurs as a monomer or dimer and in covalently-linked complexes with immunoglobulin A (IgA), ALB/albumin and F2/prothrombin. Chromophore-bound alpha-1-microglobulin interacts with the constant region of immunoglobulin A. Chromophore-bound alpha-1-microglobulin interacts with ALB with molar ratio 2:1 and 1:1; this interaction does not prevent fatty acid binding to ALB. Interacts with F2/prothrombin (via N-terminus) with molar ratio 2:1 and 1:1; this interaction does not prevent the activation of prothrombin to thrombin. Interacts with NDUFAB1, a subunit of mitochondrial complex I. Interacts with FN1.</text>
</comment>
<protein>
    <recommendedName>
        <fullName evidence="8">Protein AMBP</fullName>
    </recommendedName>
</protein>
<comment type="subunit">
    <text evidence="29">Monomer. Also occurs as a complex with tryptase in mast cells.</text>
</comment>
<evidence type="ECO:0000313" key="34">
    <source>
        <dbReference type="Ensembl" id="ENSSSUP00005023603.1"/>
    </source>
</evidence>
<keyword evidence="35" id="KW-1185">Reference proteome</keyword>
<evidence type="ECO:0000256" key="5">
    <source>
        <dbReference type="ARBA" id="ARBA00004617"/>
    </source>
</evidence>
<name>A0A673UDH1_SURSU</name>
<dbReference type="Gene3D" id="4.10.410.10">
    <property type="entry name" value="Pancreatic trypsin inhibitor Kunitz domain"/>
    <property type="match status" value="2"/>
</dbReference>
<evidence type="ECO:0000256" key="25">
    <source>
        <dbReference type="ARBA" id="ARBA00023157"/>
    </source>
</evidence>
<organism evidence="34 35">
    <name type="scientific">Suricata suricatta</name>
    <name type="common">Meerkat</name>
    <dbReference type="NCBI Taxonomy" id="37032"/>
    <lineage>
        <taxon>Eukaryota</taxon>
        <taxon>Metazoa</taxon>
        <taxon>Chordata</taxon>
        <taxon>Craniata</taxon>
        <taxon>Vertebrata</taxon>
        <taxon>Euteleostomi</taxon>
        <taxon>Mammalia</taxon>
        <taxon>Eutheria</taxon>
        <taxon>Laurasiatheria</taxon>
        <taxon>Carnivora</taxon>
        <taxon>Feliformia</taxon>
        <taxon>Herpestidae</taxon>
        <taxon>Suricata</taxon>
    </lineage>
</organism>
<dbReference type="PRINTS" id="PR00759">
    <property type="entry name" value="BASICPTASE"/>
</dbReference>
<dbReference type="SUPFAM" id="SSF57362">
    <property type="entry name" value="BPTI-like"/>
    <property type="match status" value="2"/>
</dbReference>
<dbReference type="CDD" id="cd22596">
    <property type="entry name" value="Kunitz_bikunin_1-like"/>
    <property type="match status" value="1"/>
</dbReference>
<evidence type="ECO:0000256" key="10">
    <source>
        <dbReference type="ARBA" id="ARBA00022490"/>
    </source>
</evidence>
<dbReference type="Ensembl" id="ENSSSUT00005027029.1">
    <property type="protein sequence ID" value="ENSSSUP00005023603.1"/>
    <property type="gene ID" value="ENSSSUG00005015011.1"/>
</dbReference>
<dbReference type="InterPro" id="IPR002223">
    <property type="entry name" value="Kunitz_BPTI"/>
</dbReference>
<keyword evidence="10" id="KW-0963">Cytoplasm</keyword>
<evidence type="ECO:0000256" key="7">
    <source>
        <dbReference type="ARBA" id="ARBA00008238"/>
    </source>
</evidence>
<comment type="subunit">
    <text evidence="30">I-alpha-I plasma protease inhibitors are assembled from one or two heavy chains (HC) and one light chain, bikunin. Inter-alpha-inhibitor (I-alpha-I) is composed of ITIH1/HC1, ITIH2/HC2 and bikunin, and pre-alpha-inhibitor (P-alpha-I) of ITIH3/HC3 and bikunin. Interacts with TNFAIP6 (via Link domain).</text>
</comment>
<evidence type="ECO:0000256" key="21">
    <source>
        <dbReference type="ARBA" id="ARBA00022991"/>
    </source>
</evidence>
<dbReference type="InterPro" id="IPR022272">
    <property type="entry name" value="Lipocalin_CS"/>
</dbReference>
<keyword evidence="11" id="KW-0964">Secreted</keyword>
<reference evidence="34" key="2">
    <citation type="submission" date="2025-08" db="UniProtKB">
        <authorList>
            <consortium name="Ensembl"/>
        </authorList>
    </citation>
    <scope>IDENTIFICATION</scope>
</reference>
<evidence type="ECO:0000256" key="3">
    <source>
        <dbReference type="ARBA" id="ARBA00004498"/>
    </source>
</evidence>
<dbReference type="PROSITE" id="PS00213">
    <property type="entry name" value="LIPOCALIN"/>
    <property type="match status" value="1"/>
</dbReference>
<dbReference type="PROSITE" id="PS50279">
    <property type="entry name" value="BPTI_KUNITZ_2"/>
    <property type="match status" value="2"/>
</dbReference>
<comment type="function">
    <text evidence="28">Kunitz-type serine protease inhibitor. Has high catalytic efficiency for F10/blood coagulation factor Xa and may act as an anticoagulant by inhibiting prothrombin activation. Inhibits trypsin and mast cell CMA1/chymase and tryptase proteases.</text>
</comment>
<evidence type="ECO:0000256" key="26">
    <source>
        <dbReference type="ARBA" id="ARBA00023180"/>
    </source>
</evidence>
<evidence type="ECO:0000256" key="30">
    <source>
        <dbReference type="ARBA" id="ARBA00046983"/>
    </source>
</evidence>
<dbReference type="FunFam" id="4.10.410.10:FF:000005">
    <property type="entry name" value="Pancreatic trypsin inhibitor"/>
    <property type="match status" value="1"/>
</dbReference>
<evidence type="ECO:0000256" key="32">
    <source>
        <dbReference type="SAM" id="MobiDB-lite"/>
    </source>
</evidence>
<dbReference type="GO" id="GO:0016491">
    <property type="term" value="F:oxidoreductase activity"/>
    <property type="evidence" value="ECO:0007669"/>
    <property type="project" value="UniProtKB-KW"/>
</dbReference>
<dbReference type="PRINTS" id="PR00179">
    <property type="entry name" value="LIPOCALIN"/>
</dbReference>
<feature type="compositionally biased region" description="Gly residues" evidence="32">
    <location>
        <begin position="7"/>
        <end position="26"/>
    </location>
</feature>
<comment type="subcellular location">
    <subcellularLocation>
        <location evidence="1">Cell membrane</location>
        <topology evidence="1">Peripheral membrane protein</topology>
    </subcellularLocation>
    <subcellularLocation>
        <location evidence="4">Cytoplasm</location>
        <location evidence="4">Cytosol</location>
    </subcellularLocation>
    <subcellularLocation>
        <location evidence="2">Endoplasmic reticulum</location>
    </subcellularLocation>
    <subcellularLocation>
        <location evidence="6">Mitochondrion inner membrane</location>
        <topology evidence="6">Peripheral membrane protein</topology>
    </subcellularLocation>
    <subcellularLocation>
        <location evidence="5">Nucleus membrane</location>
        <topology evidence="5">Peripheral membrane protein</topology>
    </subcellularLocation>
    <subcellularLocation>
        <location evidence="3">Secreted</location>
        <location evidence="3">Extracellular space</location>
        <location evidence="3">Extracellular matrix</location>
    </subcellularLocation>
</comment>
<evidence type="ECO:0000256" key="28">
    <source>
        <dbReference type="ARBA" id="ARBA00029383"/>
    </source>
</evidence>
<dbReference type="PANTHER" id="PTHR46676">
    <property type="entry name" value="PROTEIN AMBP"/>
    <property type="match status" value="1"/>
</dbReference>
<evidence type="ECO:0000256" key="19">
    <source>
        <dbReference type="ARBA" id="ARBA00022900"/>
    </source>
</evidence>
<dbReference type="Pfam" id="PF00014">
    <property type="entry name" value="Kunitz_BPTI"/>
    <property type="match status" value="2"/>
</dbReference>
<dbReference type="InterPro" id="IPR036880">
    <property type="entry name" value="Kunitz_BPTI_sf"/>
</dbReference>
<dbReference type="GO" id="GO:0005829">
    <property type="term" value="C:cytosol"/>
    <property type="evidence" value="ECO:0007669"/>
    <property type="project" value="UniProtKB-SubCell"/>
</dbReference>
<dbReference type="GO" id="GO:0005886">
    <property type="term" value="C:plasma membrane"/>
    <property type="evidence" value="ECO:0007669"/>
    <property type="project" value="UniProtKB-SubCell"/>
</dbReference>
<evidence type="ECO:0000256" key="4">
    <source>
        <dbReference type="ARBA" id="ARBA00004514"/>
    </source>
</evidence>
<dbReference type="CDD" id="cd19418">
    <property type="entry name" value="lipocalin_A1M-like"/>
    <property type="match status" value="1"/>
</dbReference>
<dbReference type="GO" id="GO:0005743">
    <property type="term" value="C:mitochondrial inner membrane"/>
    <property type="evidence" value="ECO:0007669"/>
    <property type="project" value="UniProtKB-SubCell"/>
</dbReference>
<evidence type="ECO:0000256" key="11">
    <source>
        <dbReference type="ARBA" id="ARBA00022525"/>
    </source>
</evidence>
<evidence type="ECO:0000256" key="20">
    <source>
        <dbReference type="ARBA" id="ARBA00022974"/>
    </source>
</evidence>
<dbReference type="GO" id="GO:0005783">
    <property type="term" value="C:endoplasmic reticulum"/>
    <property type="evidence" value="ECO:0007669"/>
    <property type="project" value="UniProtKB-SubCell"/>
</dbReference>
<dbReference type="InterPro" id="IPR020901">
    <property type="entry name" value="Prtase_inh_Kunz-CS"/>
</dbReference>
<keyword evidence="18" id="KW-0256">Endoplasmic reticulum</keyword>
<evidence type="ECO:0000259" key="33">
    <source>
        <dbReference type="PROSITE" id="PS50279"/>
    </source>
</evidence>
<evidence type="ECO:0000256" key="8">
    <source>
        <dbReference type="ARBA" id="ARBA00018905"/>
    </source>
</evidence>
<evidence type="ECO:0000256" key="9">
    <source>
        <dbReference type="ARBA" id="ARBA00022475"/>
    </source>
</evidence>
<evidence type="ECO:0000256" key="6">
    <source>
        <dbReference type="ARBA" id="ARBA00004637"/>
    </source>
</evidence>
<keyword evidence="24" id="KW-0472">Membrane</keyword>
<keyword evidence="21" id="KW-0157">Chromophore</keyword>
<accession>A0A673UDH1</accession>
<keyword evidence="20" id="KW-0654">Proteoglycan</keyword>
<evidence type="ECO:0000256" key="14">
    <source>
        <dbReference type="ARBA" id="ARBA00022690"/>
    </source>
</evidence>
<keyword evidence="25" id="KW-1015">Disulfide bond</keyword>
<keyword evidence="27" id="KW-0539">Nucleus</keyword>
<keyword evidence="26" id="KW-0325">Glycoprotein</keyword>
<evidence type="ECO:0000256" key="1">
    <source>
        <dbReference type="ARBA" id="ARBA00004202"/>
    </source>
</evidence>
<evidence type="ECO:0000256" key="22">
    <source>
        <dbReference type="ARBA" id="ARBA00023002"/>
    </source>
</evidence>
<keyword evidence="14" id="KW-0646">Protease inhibitor</keyword>
<feature type="region of interest" description="Disordered" evidence="32">
    <location>
        <begin position="201"/>
        <end position="240"/>
    </location>
</feature>
<dbReference type="GO" id="GO:0031965">
    <property type="term" value="C:nuclear membrane"/>
    <property type="evidence" value="ECO:0007669"/>
    <property type="project" value="UniProtKB-SubCell"/>
</dbReference>
<evidence type="ECO:0000256" key="13">
    <source>
        <dbReference type="ARBA" id="ARBA00022685"/>
    </source>
</evidence>
<dbReference type="InterPro" id="IPR012674">
    <property type="entry name" value="Calycin"/>
</dbReference>
<dbReference type="Proteomes" id="UP000472268">
    <property type="component" value="Chromosome 13"/>
</dbReference>
<dbReference type="PROSITE" id="PS00280">
    <property type="entry name" value="BPTI_KUNITZ_1"/>
    <property type="match status" value="2"/>
</dbReference>
<keyword evidence="22" id="KW-0560">Oxidoreductase</keyword>
<dbReference type="SMART" id="SM00131">
    <property type="entry name" value="KU"/>
    <property type="match status" value="2"/>
</dbReference>
<dbReference type="Gene3D" id="2.40.128.20">
    <property type="match status" value="1"/>
</dbReference>
<comment type="similarity">
    <text evidence="7">In the N-terminal section; belongs to the calycin superfamily. Lipocalin family.</text>
</comment>
<keyword evidence="16" id="KW-0677">Repeat</keyword>
<evidence type="ECO:0000256" key="27">
    <source>
        <dbReference type="ARBA" id="ARBA00023242"/>
    </source>
</evidence>
<dbReference type="Pfam" id="PF00061">
    <property type="entry name" value="Lipocalin"/>
    <property type="match status" value="1"/>
</dbReference>
<keyword evidence="13" id="KW-0165">Cleavage on pair of basic residues</keyword>
<evidence type="ECO:0000256" key="24">
    <source>
        <dbReference type="ARBA" id="ARBA00023136"/>
    </source>
</evidence>
<evidence type="ECO:0000256" key="29">
    <source>
        <dbReference type="ARBA" id="ARBA00029474"/>
    </source>
</evidence>
<feature type="domain" description="BPTI/Kunitz inhibitor" evidence="33">
    <location>
        <begin position="537"/>
        <end position="587"/>
    </location>
</feature>
<keyword evidence="17" id="KW-0999">Mitochondrion inner membrane</keyword>
<reference evidence="34 35" key="1">
    <citation type="submission" date="2019-05" db="EMBL/GenBank/DDBJ databases">
        <title>A Chromosome-scale Meerkat (S. suricatta) Genome Assembly.</title>
        <authorList>
            <person name="Dudchenko O."/>
            <person name="Lieberman Aiden E."/>
            <person name="Tung J."/>
            <person name="Barreiro L.B."/>
            <person name="Clutton-Brock T.H."/>
        </authorList>
    </citation>
    <scope>NUCLEOTIDE SEQUENCE [LARGE SCALE GENOMIC DNA]</scope>
</reference>
<keyword evidence="12" id="KW-0272">Extracellular matrix</keyword>
<evidence type="ECO:0000256" key="23">
    <source>
        <dbReference type="ARBA" id="ARBA00023128"/>
    </source>
</evidence>
<evidence type="ECO:0000256" key="18">
    <source>
        <dbReference type="ARBA" id="ARBA00022824"/>
    </source>
</evidence>
<dbReference type="FunFam" id="2.40.128.20:FF:000007">
    <property type="entry name" value="Alpha-1-microglobulin/bikunin precursor"/>
    <property type="match status" value="1"/>
</dbReference>
<dbReference type="InterPro" id="IPR000566">
    <property type="entry name" value="Lipocln_cytosolic_FA-bd_dom"/>
</dbReference>
<sequence length="660" mass="71764">MSQGVHSLGGSGAPGPQAGLGGQGPGFGLPPRAQKACLPCLPSPSCLLSGPPPSHSLIHAPARYSFPCSLTHVFTHTRVHSLGTCPLSSWRRAGLCSGHRRFQHTTDMAPGLRESLIPREDITRAARRESDQDSALRCQPDILGVPWGMCGTGKVGHLEAGSPSAGSGLSCRCLALRPQVACPCLLRPHPGHPRAILALPSVRERGGPSPGALGWGRRRPGNSKAHLPPPNPPRPRSHSDWTRTRVLAEMLMEKEVVPSAPPLPVGPPKASPVLRVHSCCGERDGDSAVPTLTELVSDPEAGEPRTMWGLRALFLLLTACLAVSASPVLTPPEDIQVQENFAISRIYGKWFHVAVGSTCPWLKKFMHRMSMSTLVLGEGPTDKEISMTSTRWRRGTCEEISGAYEKTDTDGKFLYHKSRWNITMESYVVHTNYDEYAILLTKKISHHHGPTITAKLYGRQPQLRESLLEEFREVALSVGIPEDSIFMMADKGECVPGEQEPEPSPLTRARRAVLPQEEEGSGTGQLDTDFSKKEDACQLGHAEGPCLGMVLRYFYNGSSMACETFQYGGCLGNGNNFASEKECLQTCRTVAACNLPIVTGPCRGFEKLWAFDAVQGKCVLFVYGGCQGNGNKFYSEKECKEYCGVPGDEKVLNITKRIWL</sequence>
<evidence type="ECO:0000256" key="16">
    <source>
        <dbReference type="ARBA" id="ARBA00022737"/>
    </source>
</evidence>